<sequence length="161" mass="17626">RDDVLTTVAVKKDCPYFDPECPPNEIYMDEKGCCQLCNVTRPVKSDCKPNPMPLVDTVGIFTLAARNVGTCKNPDPVPGFNTCSGHCDSFTTFVAGGRNGHIPTCYCCNPPASKKFQWTCAATPGTPSPAFYEKILGMRIPSLRQKHSRTTLGKLSPFQTF</sequence>
<evidence type="ECO:0000313" key="1">
    <source>
        <dbReference type="EMBL" id="AAM73796.1"/>
    </source>
</evidence>
<protein>
    <submittedName>
        <fullName evidence="1">Hemolectin-like protein</fullName>
    </submittedName>
</protein>
<organism evidence="1">
    <name type="scientific">Penaeus monodon</name>
    <name type="common">Giant tiger prawn</name>
    <dbReference type="NCBI Taxonomy" id="6687"/>
    <lineage>
        <taxon>Eukaryota</taxon>
        <taxon>Metazoa</taxon>
        <taxon>Ecdysozoa</taxon>
        <taxon>Arthropoda</taxon>
        <taxon>Crustacea</taxon>
        <taxon>Multicrustacea</taxon>
        <taxon>Malacostraca</taxon>
        <taxon>Eumalacostraca</taxon>
        <taxon>Eucarida</taxon>
        <taxon>Decapoda</taxon>
        <taxon>Dendrobranchiata</taxon>
        <taxon>Penaeoidea</taxon>
        <taxon>Penaeidae</taxon>
        <taxon>Penaeus</taxon>
    </lineage>
</organism>
<feature type="non-terminal residue" evidence="1">
    <location>
        <position position="1"/>
    </location>
</feature>
<accession>Q8MWC4</accession>
<proteinExistence type="evidence at transcript level"/>
<dbReference type="AlphaFoldDB" id="Q8MWC4"/>
<dbReference type="OrthoDB" id="6262482at2759"/>
<dbReference type="EMBL" id="AF445309">
    <property type="protein sequence ID" value="AAM73796.1"/>
    <property type="molecule type" value="mRNA"/>
</dbReference>
<name>Q8MWC4_PENMO</name>
<feature type="non-terminal residue" evidence="1">
    <location>
        <position position="161"/>
    </location>
</feature>
<reference evidence="1" key="1">
    <citation type="submission" date="2001-11" db="EMBL/GenBank/DDBJ databases">
        <title>Molecular cloning and sequencing of cDNA's of black tiger shrimp haemocytes.</title>
        <authorList>
            <person name="Thepparit C."/>
            <person name="Sonthayanon B."/>
        </authorList>
    </citation>
    <scope>NUCLEOTIDE SEQUENCE</scope>
</reference>